<feature type="transmembrane region" description="Helical" evidence="1">
    <location>
        <begin position="343"/>
        <end position="364"/>
    </location>
</feature>
<dbReference type="EMBL" id="CP042806">
    <property type="protein sequence ID" value="QEE30954.1"/>
    <property type="molecule type" value="Genomic_DNA"/>
</dbReference>
<keyword evidence="1" id="KW-0812">Transmembrane</keyword>
<accession>A0A5B9EH70</accession>
<dbReference type="KEGG" id="talb:FTW19_24905"/>
<dbReference type="Proteomes" id="UP000321820">
    <property type="component" value="Chromosome"/>
</dbReference>
<proteinExistence type="predicted"/>
<feature type="transmembrane region" description="Helical" evidence="1">
    <location>
        <begin position="226"/>
        <end position="246"/>
    </location>
</feature>
<feature type="transmembrane region" description="Helical" evidence="1">
    <location>
        <begin position="284"/>
        <end position="303"/>
    </location>
</feature>
<keyword evidence="1" id="KW-0472">Membrane</keyword>
<reference evidence="2 3" key="1">
    <citation type="submission" date="2019-08" db="EMBL/GenBank/DDBJ databases">
        <title>Complete genome sequence of Terriglobus albidus strain ORNL.</title>
        <authorList>
            <person name="Podar M."/>
        </authorList>
    </citation>
    <scope>NUCLEOTIDE SEQUENCE [LARGE SCALE GENOMIC DNA]</scope>
    <source>
        <strain evidence="2 3">ORNL</strain>
    </source>
</reference>
<feature type="transmembrane region" description="Helical" evidence="1">
    <location>
        <begin position="310"/>
        <end position="331"/>
    </location>
</feature>
<feature type="transmembrane region" description="Helical" evidence="1">
    <location>
        <begin position="371"/>
        <end position="392"/>
    </location>
</feature>
<feature type="transmembrane region" description="Helical" evidence="1">
    <location>
        <begin position="74"/>
        <end position="92"/>
    </location>
</feature>
<evidence type="ECO:0000256" key="1">
    <source>
        <dbReference type="SAM" id="Phobius"/>
    </source>
</evidence>
<feature type="transmembrane region" description="Helical" evidence="1">
    <location>
        <begin position="99"/>
        <end position="118"/>
    </location>
</feature>
<keyword evidence="3" id="KW-1185">Reference proteome</keyword>
<name>A0A5B9EH70_9BACT</name>
<dbReference type="OrthoDB" id="106188at2"/>
<organism evidence="2 3">
    <name type="scientific">Terriglobus albidus</name>
    <dbReference type="NCBI Taxonomy" id="1592106"/>
    <lineage>
        <taxon>Bacteria</taxon>
        <taxon>Pseudomonadati</taxon>
        <taxon>Acidobacteriota</taxon>
        <taxon>Terriglobia</taxon>
        <taxon>Terriglobales</taxon>
        <taxon>Acidobacteriaceae</taxon>
        <taxon>Terriglobus</taxon>
    </lineage>
</organism>
<keyword evidence="1" id="KW-1133">Transmembrane helix</keyword>
<gene>
    <name evidence="2" type="ORF">FTW19_24905</name>
</gene>
<protein>
    <recommendedName>
        <fullName evidence="4">YfhO family protein</fullName>
    </recommendedName>
</protein>
<dbReference type="AlphaFoldDB" id="A0A5B9EH70"/>
<evidence type="ECO:0008006" key="4">
    <source>
        <dbReference type="Google" id="ProtNLM"/>
    </source>
</evidence>
<dbReference type="RefSeq" id="WP_147650248.1">
    <property type="nucleotide sequence ID" value="NZ_CP042806.1"/>
</dbReference>
<sequence length="573" mass="63722">MSPPAWKRQLAPAAVIAVAAFLAVLPLVLHGCSCGHDFDFHLVNWLEVHAQFQRGILHPQWAFTAAWGAGEPRFVFYPPLSWMIGGLLGFLMPYTVAPIVYTWLCLFLAGVACLRMVSSVGGETISQNRWIPAAIAVAYLANPYLMFTAYERTAYAELLAASWMPLLLTALLRERPRWLEIAIPIALLWLTNAPAAVLGCYGLLMLGLLRLVLWPRALRRETITQFTLGTLFGLLFAAFYIVPAVVDRKWVQAAMATVEGMRPDDNFLFGHTTDPLHDTVLWQASRIAVVLFAVSLTLVLLLRRDKTARLLGAMTLLLLVLLLPVSAVVWHHAPQLGFLQFPWRFLCLQQTIAAVLLTLSVPALTRIRGTWVMPAGAIAVLAVTTVITHHFYLQECDDEDAPGAHIVLFARGGGVMPTDEYTVRDADNDVLQQGNPVWWIAGKPDAPVPVLGPGTEMRMRVLGLPPRSEDITWETEHTRLQVLWPRSFWLIVNRRAYPAWQVTNNGAPVPVTEREDGLMAIPLPAGPNEVEIHYHHTPAELLGLVLCLMGILLAVLVHRIETQRQHALPTIYS</sequence>
<evidence type="ECO:0000313" key="2">
    <source>
        <dbReference type="EMBL" id="QEE30954.1"/>
    </source>
</evidence>
<evidence type="ECO:0000313" key="3">
    <source>
        <dbReference type="Proteomes" id="UP000321820"/>
    </source>
</evidence>
<feature type="transmembrane region" description="Helical" evidence="1">
    <location>
        <begin position="541"/>
        <end position="558"/>
    </location>
</feature>
<feature type="transmembrane region" description="Helical" evidence="1">
    <location>
        <begin position="193"/>
        <end position="214"/>
    </location>
</feature>
<feature type="transmembrane region" description="Helical" evidence="1">
    <location>
        <begin position="130"/>
        <end position="147"/>
    </location>
</feature>